<dbReference type="HOGENOM" id="CLU_1503582_0_0_1"/>
<name>H0EYB4_GLAL7</name>
<sequence>MLILRIGRLSTSTLFNVIEIKSATMPVVKKEIPVKEEVTIKKEPSPELGYYAFFDNNTGIKEEVASKEEVTIKKEPSPEPEYHTFNAGPPTIEEEPTTPIKREPSTDRESSTDSEASTIILPPTDKKSRFPSPGPFKITKTLTKTRVTSYKNDELVESIEKDGYDDYKIGTFRFIQTRTVLRRYPCGAVIVKKHARFAKLTHY</sequence>
<dbReference type="EMBL" id="AGUE01000248">
    <property type="protein sequence ID" value="EHK96484.1"/>
    <property type="molecule type" value="Genomic_DNA"/>
</dbReference>
<dbReference type="AlphaFoldDB" id="H0EYB4"/>
<feature type="compositionally biased region" description="Basic and acidic residues" evidence="1">
    <location>
        <begin position="100"/>
        <end position="111"/>
    </location>
</feature>
<accession>H0EYB4</accession>
<dbReference type="OrthoDB" id="10310706at2759"/>
<evidence type="ECO:0000256" key="1">
    <source>
        <dbReference type="SAM" id="MobiDB-lite"/>
    </source>
</evidence>
<proteinExistence type="predicted"/>
<reference evidence="2 3" key="1">
    <citation type="journal article" date="2012" name="Eukaryot. Cell">
        <title>Genome sequence of the fungus Glarea lozoyensis: the first genome sequence of a species from the Helotiaceae family.</title>
        <authorList>
            <person name="Youssar L."/>
            <person name="Gruening B.A."/>
            <person name="Erxleben A."/>
            <person name="Guenther S."/>
            <person name="Huettel W."/>
        </authorList>
    </citation>
    <scope>NUCLEOTIDE SEQUENCE [LARGE SCALE GENOMIC DNA]</scope>
    <source>
        <strain evidence="3">ATCC 74030 / MF5533</strain>
    </source>
</reference>
<comment type="caution">
    <text evidence="2">The sequence shown here is derived from an EMBL/GenBank/DDBJ whole genome shotgun (WGS) entry which is preliminary data.</text>
</comment>
<evidence type="ECO:0000313" key="2">
    <source>
        <dbReference type="EMBL" id="EHK96484.1"/>
    </source>
</evidence>
<evidence type="ECO:0000313" key="3">
    <source>
        <dbReference type="Proteomes" id="UP000005446"/>
    </source>
</evidence>
<dbReference type="Proteomes" id="UP000005446">
    <property type="component" value="Unassembled WGS sequence"/>
</dbReference>
<protein>
    <submittedName>
        <fullName evidence="2">Uncharacterized protein</fullName>
    </submittedName>
</protein>
<feature type="compositionally biased region" description="Basic and acidic residues" evidence="1">
    <location>
        <begin position="71"/>
        <end position="82"/>
    </location>
</feature>
<feature type="region of interest" description="Disordered" evidence="1">
    <location>
        <begin position="71"/>
        <end position="135"/>
    </location>
</feature>
<keyword evidence="3" id="KW-1185">Reference proteome</keyword>
<gene>
    <name evidence="2" type="ORF">M7I_7813</name>
</gene>
<dbReference type="InParanoid" id="H0EYB4"/>
<organism evidence="2 3">
    <name type="scientific">Glarea lozoyensis (strain ATCC 74030 / MF5533)</name>
    <dbReference type="NCBI Taxonomy" id="1104152"/>
    <lineage>
        <taxon>Eukaryota</taxon>
        <taxon>Fungi</taxon>
        <taxon>Dikarya</taxon>
        <taxon>Ascomycota</taxon>
        <taxon>Pezizomycotina</taxon>
        <taxon>Leotiomycetes</taxon>
        <taxon>Helotiales</taxon>
        <taxon>Helotiaceae</taxon>
        <taxon>Glarea</taxon>
    </lineage>
</organism>